<feature type="region of interest" description="Disordered" evidence="1">
    <location>
        <begin position="328"/>
        <end position="352"/>
    </location>
</feature>
<dbReference type="OrthoDB" id="4471998at2759"/>
<name>S7ZJ34_PENO1</name>
<keyword evidence="3" id="KW-1185">Reference proteome</keyword>
<protein>
    <submittedName>
        <fullName evidence="2">Uncharacterized protein</fullName>
    </submittedName>
</protein>
<organism evidence="2 3">
    <name type="scientific">Penicillium oxalicum (strain 114-2 / CGMCC 5302)</name>
    <name type="common">Penicillium decumbens</name>
    <dbReference type="NCBI Taxonomy" id="933388"/>
    <lineage>
        <taxon>Eukaryota</taxon>
        <taxon>Fungi</taxon>
        <taxon>Dikarya</taxon>
        <taxon>Ascomycota</taxon>
        <taxon>Pezizomycotina</taxon>
        <taxon>Eurotiomycetes</taxon>
        <taxon>Eurotiomycetidae</taxon>
        <taxon>Eurotiales</taxon>
        <taxon>Aspergillaceae</taxon>
        <taxon>Penicillium</taxon>
    </lineage>
</organism>
<feature type="region of interest" description="Disordered" evidence="1">
    <location>
        <begin position="545"/>
        <end position="596"/>
    </location>
</feature>
<evidence type="ECO:0000313" key="3">
    <source>
        <dbReference type="Proteomes" id="UP000019376"/>
    </source>
</evidence>
<gene>
    <name evidence="2" type="ORF">PDE_05235</name>
</gene>
<dbReference type="HOGENOM" id="CLU_457899_0_0_1"/>
<dbReference type="EMBL" id="KB644412">
    <property type="protein sequence ID" value="EPS30284.1"/>
    <property type="molecule type" value="Genomic_DNA"/>
</dbReference>
<evidence type="ECO:0000256" key="1">
    <source>
        <dbReference type="SAM" id="MobiDB-lite"/>
    </source>
</evidence>
<reference evidence="2 3" key="1">
    <citation type="journal article" date="2013" name="PLoS ONE">
        <title>Genomic and secretomic analyses reveal unique features of the lignocellulolytic enzyme system of Penicillium decumbens.</title>
        <authorList>
            <person name="Liu G."/>
            <person name="Zhang L."/>
            <person name="Wei X."/>
            <person name="Zou G."/>
            <person name="Qin Y."/>
            <person name="Ma L."/>
            <person name="Li J."/>
            <person name="Zheng H."/>
            <person name="Wang S."/>
            <person name="Wang C."/>
            <person name="Xun L."/>
            <person name="Zhao G.-P."/>
            <person name="Zhou Z."/>
            <person name="Qu Y."/>
        </authorList>
    </citation>
    <scope>NUCLEOTIDE SEQUENCE [LARGE SCALE GENOMIC DNA]</scope>
    <source>
        <strain evidence="3">114-2 / CGMCC 5302</strain>
    </source>
</reference>
<feature type="compositionally biased region" description="Acidic residues" evidence="1">
    <location>
        <begin position="550"/>
        <end position="565"/>
    </location>
</feature>
<accession>S7ZJ34</accession>
<evidence type="ECO:0000313" key="2">
    <source>
        <dbReference type="EMBL" id="EPS30284.1"/>
    </source>
</evidence>
<dbReference type="AlphaFoldDB" id="S7ZJ34"/>
<dbReference type="STRING" id="933388.S7ZJ34"/>
<proteinExistence type="predicted"/>
<sequence>MPKIKDGLMACTLAEQTTYLNEILQRRKYCLDLLASHEKNHPDALWNPSEDRQGPEREPISIPDRANLKLATQITFDAKQKIIWPPKFTRLSDELVYMATKFLKASERTLKYPYDFNDRGDIREKRVPSGVSPLNWAHGLPFFPVFKGYYILCGREHAKWIGWLLNPRLHRIMMAYSMWTIGPVVAPGSAVRLQRTVERQMRVHKPLCAKDVERRWEKAESARDVVSMAHNDLSIVPETQSGGYVLFPICRLDGYHVRCGPDSMHGKGVEVGKRWLLQCGVTNFDYDKSLRSPYSNQSNPAAFGIKHELPNERQHGKVIGDATGEMSRVESDDGQFPICPTNEPSAQDESRTMKHLSKKRKASTSFDAAIENPERAHKRNDHAGKVFTPTGTDKTTIKQEPPIKTEQISTNIETTKSETTAITTTTKNQERTQSFNADVTAGRLTQMVTTLSTRNTQTPGSSDNENSNQTSSEILISSDMNEEQALEEALIQGAIEDSAVEALRVAAAVEPGHVLRISALLNPTSPSSEQSELEQIEYFNRLIGGSAYRDDEEDEDGLGDEEESSMVEKHDANPDESTDCAGKQGNFDQDIDKLAD</sequence>
<dbReference type="Proteomes" id="UP000019376">
    <property type="component" value="Unassembled WGS sequence"/>
</dbReference>